<dbReference type="PANTHER" id="PTHR42755">
    <property type="entry name" value="3-DEOXY-MANNO-OCTULOSONATE CYTIDYLYLTRANSFERASE"/>
    <property type="match status" value="1"/>
</dbReference>
<gene>
    <name evidence="1" type="ORF">EZS27_031531</name>
</gene>
<keyword evidence="1" id="KW-0328">Glycosyltransferase</keyword>
<dbReference type="GO" id="GO:0009245">
    <property type="term" value="P:lipid A biosynthetic process"/>
    <property type="evidence" value="ECO:0007669"/>
    <property type="project" value="TreeGrafter"/>
</dbReference>
<accession>A0A5J4QBX8</accession>
<protein>
    <submittedName>
        <fullName evidence="1">3-deoxy-D-manno-octulosonic acid transferase</fullName>
        <ecNumber evidence="1">2.4.99.12</ecNumber>
    </submittedName>
</protein>
<organism evidence="1">
    <name type="scientific">termite gut metagenome</name>
    <dbReference type="NCBI Taxonomy" id="433724"/>
    <lineage>
        <taxon>unclassified sequences</taxon>
        <taxon>metagenomes</taxon>
        <taxon>organismal metagenomes</taxon>
    </lineage>
</organism>
<dbReference type="PANTHER" id="PTHR42755:SF1">
    <property type="entry name" value="3-DEOXY-D-MANNO-OCTULOSONIC ACID TRANSFERASE, MITOCHONDRIAL-RELATED"/>
    <property type="match status" value="1"/>
</dbReference>
<dbReference type="GO" id="GO:0043842">
    <property type="term" value="F:Kdo transferase activity"/>
    <property type="evidence" value="ECO:0007669"/>
    <property type="project" value="UniProtKB-EC"/>
</dbReference>
<dbReference type="InterPro" id="IPR039901">
    <property type="entry name" value="Kdotransferase"/>
</dbReference>
<name>A0A5J4QBX8_9ZZZZ</name>
<sequence>ASKKYLSKVGINCVAVVGDTRFDRVLQIQKEAKELPLVEKFKGNAAILIAGSSWTPDENLVIEYFNTHPEIKLILAPHVVDEHHLIEIVNKLKRPYTCYTRANIESVQKADCLIIDCYGLLSSIYRYGEVSYIGGGFGAGIHNTLEAAVYGVPVLFGPKYQKYMEAVQLVEKEGAYSVGNYDELHAILDQLFSDNLLLKEKGKRAGDYVITNSGATNKILSMINF</sequence>
<feature type="non-terminal residue" evidence="1">
    <location>
        <position position="1"/>
    </location>
</feature>
<evidence type="ECO:0000313" key="1">
    <source>
        <dbReference type="EMBL" id="KAA6318464.1"/>
    </source>
</evidence>
<proteinExistence type="predicted"/>
<keyword evidence="1" id="KW-0808">Transferase</keyword>
<dbReference type="SUPFAM" id="SSF53756">
    <property type="entry name" value="UDP-Glycosyltransferase/glycogen phosphorylase"/>
    <property type="match status" value="1"/>
</dbReference>
<dbReference type="Gene3D" id="3.40.50.2000">
    <property type="entry name" value="Glycogen Phosphorylase B"/>
    <property type="match status" value="1"/>
</dbReference>
<dbReference type="AlphaFoldDB" id="A0A5J4QBX8"/>
<dbReference type="GO" id="GO:0005886">
    <property type="term" value="C:plasma membrane"/>
    <property type="evidence" value="ECO:0007669"/>
    <property type="project" value="TreeGrafter"/>
</dbReference>
<comment type="caution">
    <text evidence="1">The sequence shown here is derived from an EMBL/GenBank/DDBJ whole genome shotgun (WGS) entry which is preliminary data.</text>
</comment>
<reference evidence="1" key="1">
    <citation type="submission" date="2019-03" db="EMBL/GenBank/DDBJ databases">
        <title>Single cell metagenomics reveals metabolic interactions within the superorganism composed of flagellate Streblomastix strix and complex community of Bacteroidetes bacteria on its surface.</title>
        <authorList>
            <person name="Treitli S.C."/>
            <person name="Kolisko M."/>
            <person name="Husnik F."/>
            <person name="Keeling P."/>
            <person name="Hampl V."/>
        </authorList>
    </citation>
    <scope>NUCLEOTIDE SEQUENCE</scope>
    <source>
        <strain evidence="1">STM</strain>
    </source>
</reference>
<dbReference type="EC" id="2.4.99.12" evidence="1"/>
<dbReference type="EMBL" id="SNRY01004181">
    <property type="protein sequence ID" value="KAA6318464.1"/>
    <property type="molecule type" value="Genomic_DNA"/>
</dbReference>